<feature type="region of interest" description="Disordered" evidence="1">
    <location>
        <begin position="352"/>
        <end position="377"/>
    </location>
</feature>
<feature type="compositionally biased region" description="Basic and acidic residues" evidence="1">
    <location>
        <begin position="367"/>
        <end position="377"/>
    </location>
</feature>
<gene>
    <name evidence="3" type="ORF">B0A48_06086</name>
</gene>
<dbReference type="Pfam" id="PF00724">
    <property type="entry name" value="Oxidored_FMN"/>
    <property type="match status" value="1"/>
</dbReference>
<feature type="region of interest" description="Disordered" evidence="1">
    <location>
        <begin position="119"/>
        <end position="142"/>
    </location>
</feature>
<dbReference type="InterPro" id="IPR013785">
    <property type="entry name" value="Aldolase_TIM"/>
</dbReference>
<accession>A0A1V8TCW0</accession>
<evidence type="ECO:0000256" key="1">
    <source>
        <dbReference type="SAM" id="MobiDB-lite"/>
    </source>
</evidence>
<dbReference type="GO" id="GO:0003959">
    <property type="term" value="F:NADPH dehydrogenase activity"/>
    <property type="evidence" value="ECO:0007669"/>
    <property type="project" value="TreeGrafter"/>
</dbReference>
<dbReference type="SUPFAM" id="SSF51395">
    <property type="entry name" value="FMN-linked oxidoreductases"/>
    <property type="match status" value="1"/>
</dbReference>
<dbReference type="STRING" id="1507870.A0A1V8TCW0"/>
<evidence type="ECO:0000259" key="2">
    <source>
        <dbReference type="Pfam" id="PF00724"/>
    </source>
</evidence>
<dbReference type="GO" id="GO:0010181">
    <property type="term" value="F:FMN binding"/>
    <property type="evidence" value="ECO:0007669"/>
    <property type="project" value="InterPro"/>
</dbReference>
<keyword evidence="4" id="KW-1185">Reference proteome</keyword>
<dbReference type="AlphaFoldDB" id="A0A1V8TCW0"/>
<feature type="domain" description="NADH:flavin oxidoreductase/NADH oxidase N-terminal" evidence="2">
    <location>
        <begin position="11"/>
        <end position="344"/>
    </location>
</feature>
<name>A0A1V8TCW0_9PEZI</name>
<evidence type="ECO:0000313" key="4">
    <source>
        <dbReference type="Proteomes" id="UP000192596"/>
    </source>
</evidence>
<comment type="caution">
    <text evidence="3">The sequence shown here is derived from an EMBL/GenBank/DDBJ whole genome shotgun (WGS) entry which is preliminary data.</text>
</comment>
<proteinExistence type="predicted"/>
<dbReference type="Gene3D" id="3.20.20.70">
    <property type="entry name" value="Aldolase class I"/>
    <property type="match status" value="1"/>
</dbReference>
<dbReference type="PANTHER" id="PTHR22893">
    <property type="entry name" value="NADH OXIDOREDUCTASE-RELATED"/>
    <property type="match status" value="1"/>
</dbReference>
<reference evidence="4" key="1">
    <citation type="submission" date="2017-03" db="EMBL/GenBank/DDBJ databases">
        <title>Genomes of endolithic fungi from Antarctica.</title>
        <authorList>
            <person name="Coleine C."/>
            <person name="Masonjones S."/>
            <person name="Stajich J.E."/>
        </authorList>
    </citation>
    <scope>NUCLEOTIDE SEQUENCE [LARGE SCALE GENOMIC DNA]</scope>
    <source>
        <strain evidence="4">CCFEE 5527</strain>
    </source>
</reference>
<dbReference type="OrthoDB" id="276546at2759"/>
<evidence type="ECO:0000313" key="3">
    <source>
        <dbReference type="EMBL" id="OQO09195.1"/>
    </source>
</evidence>
<dbReference type="InParanoid" id="A0A1V8TCW0"/>
<organism evidence="3 4">
    <name type="scientific">Cryoendolithus antarcticus</name>
    <dbReference type="NCBI Taxonomy" id="1507870"/>
    <lineage>
        <taxon>Eukaryota</taxon>
        <taxon>Fungi</taxon>
        <taxon>Dikarya</taxon>
        <taxon>Ascomycota</taxon>
        <taxon>Pezizomycotina</taxon>
        <taxon>Dothideomycetes</taxon>
        <taxon>Dothideomycetidae</taxon>
        <taxon>Cladosporiales</taxon>
        <taxon>Cladosporiaceae</taxon>
        <taxon>Cryoendolithus</taxon>
    </lineage>
</organism>
<dbReference type="EMBL" id="NAJO01000011">
    <property type="protein sequence ID" value="OQO09195.1"/>
    <property type="molecule type" value="Genomic_DNA"/>
</dbReference>
<dbReference type="InterPro" id="IPR001155">
    <property type="entry name" value="OxRdtase_FMN_N"/>
</dbReference>
<dbReference type="FunFam" id="3.20.20.70:FF:000138">
    <property type="entry name" value="NADPH dehydrogenase 1"/>
    <property type="match status" value="1"/>
</dbReference>
<protein>
    <recommendedName>
        <fullName evidence="2">NADH:flavin oxidoreductase/NADH oxidase N-terminal domain-containing protein</fullName>
    </recommendedName>
</protein>
<dbReference type="Proteomes" id="UP000192596">
    <property type="component" value="Unassembled WGS sequence"/>
</dbReference>
<dbReference type="CDD" id="cd02933">
    <property type="entry name" value="OYE_like_FMN"/>
    <property type="match status" value="1"/>
</dbReference>
<dbReference type="PANTHER" id="PTHR22893:SF91">
    <property type="entry name" value="NADPH DEHYDROGENASE 2-RELATED"/>
    <property type="match status" value="1"/>
</dbReference>
<sequence>MGSISPPADRLFTPLKVGNDTLSSRLVMAPLTRFRANADHIPQPKMKVYYSQRACIPGTLLITEATPVSAAAGGMANLPHIVTPEQIEAWKDIVSGVHEKGGLIYLQLWALGRAADPEQKRKEGSGDVVSASAIPMSEGGHVPRALEESEIKQYVSDFATGAKDAVEGAAFDGVEIHAANGYLIDQFTQDVSNHRTDGYGGSIEKRARFALEVAKAVVDAVGAEKTGIRLSPFSTFQGMKMQDPYPQFSHLIKGLRDLKLAYLHLVESRISGSADAEATEKIDPLVELWPKDSPVLIAGGFKPDSAKRAVEEEYKDREIAIVFGRYWISNPDLAYRLQHGIDLNPYDRSTFYKPESEDGYTDQPFSEEFKKERGGKL</sequence>
<dbReference type="InterPro" id="IPR045247">
    <property type="entry name" value="Oye-like"/>
</dbReference>
<dbReference type="FunCoup" id="A0A1V8TCW0">
    <property type="interactions" value="1413"/>
</dbReference>